<evidence type="ECO:0000256" key="1">
    <source>
        <dbReference type="SAM" id="MobiDB-lite"/>
    </source>
</evidence>
<protein>
    <submittedName>
        <fullName evidence="2">Uncharacterized protein</fullName>
    </submittedName>
</protein>
<dbReference type="CTD" id="20318194"/>
<keyword evidence="3" id="KW-1185">Reference proteome</keyword>
<dbReference type="GeneID" id="20318194"/>
<gene>
    <name evidence="2" type="ORF">T265_04008</name>
</gene>
<reference evidence="2 3" key="1">
    <citation type="submission" date="2013-11" db="EMBL/GenBank/DDBJ databases">
        <title>Opisthorchis viverrini - life in the bile duct.</title>
        <authorList>
            <person name="Young N.D."/>
            <person name="Nagarajan N."/>
            <person name="Lin S.J."/>
            <person name="Korhonen P.K."/>
            <person name="Jex A.R."/>
            <person name="Hall R.S."/>
            <person name="Safavi-Hemami H."/>
            <person name="Kaewkong W."/>
            <person name="Bertrand D."/>
            <person name="Gao S."/>
            <person name="Seet Q."/>
            <person name="Wongkham S."/>
            <person name="Teh B.T."/>
            <person name="Wongkham C."/>
            <person name="Intapan P.M."/>
            <person name="Maleewong W."/>
            <person name="Yang X."/>
            <person name="Hu M."/>
            <person name="Wang Z."/>
            <person name="Hofmann A."/>
            <person name="Sternberg P.W."/>
            <person name="Tan P."/>
            <person name="Wang J."/>
            <person name="Gasser R.B."/>
        </authorList>
    </citation>
    <scope>NUCLEOTIDE SEQUENCE [LARGE SCALE GENOMIC DNA]</scope>
</reference>
<organism evidence="2 3">
    <name type="scientific">Opisthorchis viverrini</name>
    <name type="common">Southeast Asian liver fluke</name>
    <dbReference type="NCBI Taxonomy" id="6198"/>
    <lineage>
        <taxon>Eukaryota</taxon>
        <taxon>Metazoa</taxon>
        <taxon>Spiralia</taxon>
        <taxon>Lophotrochozoa</taxon>
        <taxon>Platyhelminthes</taxon>
        <taxon>Trematoda</taxon>
        <taxon>Digenea</taxon>
        <taxon>Opisthorchiida</taxon>
        <taxon>Opisthorchiata</taxon>
        <taxon>Opisthorchiidae</taxon>
        <taxon>Opisthorchis</taxon>
    </lineage>
</organism>
<name>A0A074ZU39_OPIVI</name>
<evidence type="ECO:0000313" key="3">
    <source>
        <dbReference type="Proteomes" id="UP000054324"/>
    </source>
</evidence>
<dbReference type="RefSeq" id="XP_009166890.1">
    <property type="nucleotide sequence ID" value="XM_009168626.1"/>
</dbReference>
<feature type="compositionally biased region" description="Basic and acidic residues" evidence="1">
    <location>
        <begin position="1"/>
        <end position="12"/>
    </location>
</feature>
<feature type="region of interest" description="Disordered" evidence="1">
    <location>
        <begin position="1"/>
        <end position="29"/>
    </location>
</feature>
<proteinExistence type="predicted"/>
<dbReference type="EMBL" id="KL596680">
    <property type="protein sequence ID" value="KER29347.1"/>
    <property type="molecule type" value="Genomic_DNA"/>
</dbReference>
<sequence>MGKGQSLKDAKEIAQSGFHRNPTKRTPTVQLTDTLLGPPQQSTQRAAITGNGPFWHMGSGLTSGVVYFIQHQCTQTWKMKNCVFNTAASIPYNHDLCENLIGKRMKVGRKGTQCYLPTFTARCIHLQTPTRAIWKETNKNATGID</sequence>
<evidence type="ECO:0000313" key="2">
    <source>
        <dbReference type="EMBL" id="KER29347.1"/>
    </source>
</evidence>
<dbReference type="KEGG" id="ovi:T265_04008"/>
<accession>A0A074ZU39</accession>
<dbReference type="Proteomes" id="UP000054324">
    <property type="component" value="Unassembled WGS sequence"/>
</dbReference>
<dbReference type="AlphaFoldDB" id="A0A074ZU39"/>